<gene>
    <name evidence="2" type="ORF">FH969_13085</name>
</gene>
<proteinExistence type="predicted"/>
<feature type="region of interest" description="Disordered" evidence="1">
    <location>
        <begin position="71"/>
        <end position="125"/>
    </location>
</feature>
<accession>A0A5C5B880</accession>
<feature type="non-terminal residue" evidence="2">
    <location>
        <position position="125"/>
    </location>
</feature>
<sequence>MAAPVLIDPAHHAQADLDAALTTLESIVEHETLTASTTELTLHLAELIETTTRRLTRLQLHLAAALEHATTPPGHGVLVDHAGTLPRPTLLPDTSSSSIGARGRDVAGTGDPAGTGGAEDVGTRG</sequence>
<protein>
    <submittedName>
        <fullName evidence="2">Uncharacterized protein</fullName>
    </submittedName>
</protein>
<evidence type="ECO:0000256" key="1">
    <source>
        <dbReference type="SAM" id="MobiDB-lite"/>
    </source>
</evidence>
<dbReference type="AlphaFoldDB" id="A0A5C5B880"/>
<comment type="caution">
    <text evidence="2">The sequence shown here is derived from an EMBL/GenBank/DDBJ whole genome shotgun (WGS) entry which is preliminary data.</text>
</comment>
<dbReference type="EMBL" id="VENP01000064">
    <property type="protein sequence ID" value="TNU73110.1"/>
    <property type="molecule type" value="Genomic_DNA"/>
</dbReference>
<evidence type="ECO:0000313" key="2">
    <source>
        <dbReference type="EMBL" id="TNU73110.1"/>
    </source>
</evidence>
<evidence type="ECO:0000313" key="3">
    <source>
        <dbReference type="Proteomes" id="UP000313849"/>
    </source>
</evidence>
<organism evidence="2 3">
    <name type="scientific">Miniimonas arenae</name>
    <dbReference type="NCBI Taxonomy" id="676201"/>
    <lineage>
        <taxon>Bacteria</taxon>
        <taxon>Bacillati</taxon>
        <taxon>Actinomycetota</taxon>
        <taxon>Actinomycetes</taxon>
        <taxon>Micrococcales</taxon>
        <taxon>Beutenbergiaceae</taxon>
        <taxon>Miniimonas</taxon>
    </lineage>
</organism>
<keyword evidence="3" id="KW-1185">Reference proteome</keyword>
<dbReference type="RefSeq" id="WP_139987524.1">
    <property type="nucleotide sequence ID" value="NZ_VENP01000064.1"/>
</dbReference>
<dbReference type="Proteomes" id="UP000313849">
    <property type="component" value="Unassembled WGS sequence"/>
</dbReference>
<name>A0A5C5B880_9MICO</name>
<feature type="compositionally biased region" description="Gly residues" evidence="1">
    <location>
        <begin position="111"/>
        <end position="125"/>
    </location>
</feature>
<reference evidence="2 3" key="1">
    <citation type="submission" date="2019-06" db="EMBL/GenBank/DDBJ databases">
        <title>Draft genome sequence of Miniimonas arenae KCTC 19750T isolated from sea sand.</title>
        <authorList>
            <person name="Park S.-J."/>
        </authorList>
    </citation>
    <scope>NUCLEOTIDE SEQUENCE [LARGE SCALE GENOMIC DNA]</scope>
    <source>
        <strain evidence="2 3">KCTC 19750</strain>
    </source>
</reference>